<protein>
    <submittedName>
        <fullName evidence="1">Uncharacterized protein</fullName>
    </submittedName>
</protein>
<sequence length="231" mass="24735">MASILSANDIGAVYESNNQQLVLTAQANGQIIGAKFALVEGFVGGLKFALQGIIGGPAPFKKKEDITPVTTNFPIHLPQAHFNNKSVLVETAEGPKTIDIKYTGLVGPAPADLTKDLKVQNTSIGSVLPPINLSLLAEGETSFTAVIPKPEGDYQISVVPSFNEQLLRLVNATVRNGVVTYTFRWAQIPTGDQNPQLINLTTTYYNGITGPTAHTTNIVQGYLVHLVVLQK</sequence>
<keyword evidence="2" id="KW-1185">Reference proteome</keyword>
<evidence type="ECO:0000313" key="1">
    <source>
        <dbReference type="EMBL" id="KAK1673262.1"/>
    </source>
</evidence>
<organism evidence="1 2">
    <name type="scientific">Colletotrichum godetiae</name>
    <dbReference type="NCBI Taxonomy" id="1209918"/>
    <lineage>
        <taxon>Eukaryota</taxon>
        <taxon>Fungi</taxon>
        <taxon>Dikarya</taxon>
        <taxon>Ascomycota</taxon>
        <taxon>Pezizomycotina</taxon>
        <taxon>Sordariomycetes</taxon>
        <taxon>Hypocreomycetidae</taxon>
        <taxon>Glomerellales</taxon>
        <taxon>Glomerellaceae</taxon>
        <taxon>Colletotrichum</taxon>
        <taxon>Colletotrichum acutatum species complex</taxon>
    </lineage>
</organism>
<dbReference type="Proteomes" id="UP001224890">
    <property type="component" value="Unassembled WGS sequence"/>
</dbReference>
<proteinExistence type="predicted"/>
<name>A0AAJ0AJ00_9PEZI</name>
<accession>A0AAJ0AJ00</accession>
<dbReference type="GeneID" id="85459928"/>
<reference evidence="1" key="1">
    <citation type="submission" date="2021-06" db="EMBL/GenBank/DDBJ databases">
        <title>Comparative genomics, transcriptomics and evolutionary studies reveal genomic signatures of adaptation to plant cell wall in hemibiotrophic fungi.</title>
        <authorList>
            <consortium name="DOE Joint Genome Institute"/>
            <person name="Baroncelli R."/>
            <person name="Diaz J.F."/>
            <person name="Benocci T."/>
            <person name="Peng M."/>
            <person name="Battaglia E."/>
            <person name="Haridas S."/>
            <person name="Andreopoulos W."/>
            <person name="Labutti K."/>
            <person name="Pangilinan J."/>
            <person name="Floch G.L."/>
            <person name="Makela M.R."/>
            <person name="Henrissat B."/>
            <person name="Grigoriev I.V."/>
            <person name="Crouch J.A."/>
            <person name="De Vries R.P."/>
            <person name="Sukno S.A."/>
            <person name="Thon M.R."/>
        </authorList>
    </citation>
    <scope>NUCLEOTIDE SEQUENCE</scope>
    <source>
        <strain evidence="1">CBS 193.32</strain>
    </source>
</reference>
<comment type="caution">
    <text evidence="1">The sequence shown here is derived from an EMBL/GenBank/DDBJ whole genome shotgun (WGS) entry which is preliminary data.</text>
</comment>
<dbReference type="RefSeq" id="XP_060427265.1">
    <property type="nucleotide sequence ID" value="XM_060575402.1"/>
</dbReference>
<gene>
    <name evidence="1" type="ORF">BDP55DRAFT_670679</name>
</gene>
<dbReference type="AlphaFoldDB" id="A0AAJ0AJ00"/>
<evidence type="ECO:0000313" key="2">
    <source>
        <dbReference type="Proteomes" id="UP001224890"/>
    </source>
</evidence>
<dbReference type="EMBL" id="JAHMHR010000032">
    <property type="protein sequence ID" value="KAK1673262.1"/>
    <property type="molecule type" value="Genomic_DNA"/>
</dbReference>